<dbReference type="AlphaFoldDB" id="A0A1R3GCI2"/>
<dbReference type="Proteomes" id="UP000188268">
    <property type="component" value="Unassembled WGS sequence"/>
</dbReference>
<accession>A0A1R3GCI2</accession>
<sequence>MVLNKLVAFIYNLIGGRVHASARIKEDSSYVVMKKQEMSKMVEQGLASEDGSIDVGKIAQFVGFRWGKKRGFIEEKPSPKR</sequence>
<name>A0A1R3GCI2_COCAP</name>
<keyword evidence="2" id="KW-1185">Reference proteome</keyword>
<proteinExistence type="predicted"/>
<comment type="caution">
    <text evidence="1">The sequence shown here is derived from an EMBL/GenBank/DDBJ whole genome shotgun (WGS) entry which is preliminary data.</text>
</comment>
<dbReference type="EMBL" id="AWWV01014569">
    <property type="protein sequence ID" value="OMO55777.1"/>
    <property type="molecule type" value="Genomic_DNA"/>
</dbReference>
<gene>
    <name evidence="1" type="ORF">CCACVL1_27015</name>
</gene>
<evidence type="ECO:0000313" key="1">
    <source>
        <dbReference type="EMBL" id="OMO55777.1"/>
    </source>
</evidence>
<dbReference type="OrthoDB" id="8062037at2759"/>
<protein>
    <submittedName>
        <fullName evidence="1">Uncharacterized protein</fullName>
    </submittedName>
</protein>
<evidence type="ECO:0000313" key="2">
    <source>
        <dbReference type="Proteomes" id="UP000188268"/>
    </source>
</evidence>
<reference evidence="1 2" key="1">
    <citation type="submission" date="2013-09" db="EMBL/GenBank/DDBJ databases">
        <title>Corchorus capsularis genome sequencing.</title>
        <authorList>
            <person name="Alam M."/>
            <person name="Haque M.S."/>
            <person name="Islam M.S."/>
            <person name="Emdad E.M."/>
            <person name="Islam M.M."/>
            <person name="Ahmed B."/>
            <person name="Halim A."/>
            <person name="Hossen Q.M.M."/>
            <person name="Hossain M.Z."/>
            <person name="Ahmed R."/>
            <person name="Khan M.M."/>
            <person name="Islam R."/>
            <person name="Rashid M.M."/>
            <person name="Khan S.A."/>
            <person name="Rahman M.S."/>
            <person name="Alam M."/>
        </authorList>
    </citation>
    <scope>NUCLEOTIDE SEQUENCE [LARGE SCALE GENOMIC DNA]</scope>
    <source>
        <strain evidence="2">cv. CVL-1</strain>
        <tissue evidence="1">Whole seedling</tissue>
    </source>
</reference>
<dbReference type="Gramene" id="OMO55777">
    <property type="protein sequence ID" value="OMO55777"/>
    <property type="gene ID" value="CCACVL1_27015"/>
</dbReference>
<organism evidence="1 2">
    <name type="scientific">Corchorus capsularis</name>
    <name type="common">Jute</name>
    <dbReference type="NCBI Taxonomy" id="210143"/>
    <lineage>
        <taxon>Eukaryota</taxon>
        <taxon>Viridiplantae</taxon>
        <taxon>Streptophyta</taxon>
        <taxon>Embryophyta</taxon>
        <taxon>Tracheophyta</taxon>
        <taxon>Spermatophyta</taxon>
        <taxon>Magnoliopsida</taxon>
        <taxon>eudicotyledons</taxon>
        <taxon>Gunneridae</taxon>
        <taxon>Pentapetalae</taxon>
        <taxon>rosids</taxon>
        <taxon>malvids</taxon>
        <taxon>Malvales</taxon>
        <taxon>Malvaceae</taxon>
        <taxon>Grewioideae</taxon>
        <taxon>Apeibeae</taxon>
        <taxon>Corchorus</taxon>
    </lineage>
</organism>